<reference evidence="2" key="1">
    <citation type="submission" date="2016-11" db="EMBL/GenBank/DDBJ databases">
        <authorList>
            <person name="Varghese N."/>
            <person name="Submissions S."/>
        </authorList>
    </citation>
    <scope>NUCLEOTIDE SEQUENCE [LARGE SCALE GENOMIC DNA]</scope>
    <source>
        <strain evidence="2">DSM 17456</strain>
    </source>
</reference>
<name>A0A1N6FD15_9BACT</name>
<evidence type="ECO:0008006" key="3">
    <source>
        <dbReference type="Google" id="ProtNLM"/>
    </source>
</evidence>
<dbReference type="EMBL" id="FSRG01000004">
    <property type="protein sequence ID" value="SIN93142.1"/>
    <property type="molecule type" value="Genomic_DNA"/>
</dbReference>
<keyword evidence="2" id="KW-1185">Reference proteome</keyword>
<proteinExistence type="predicted"/>
<dbReference type="STRING" id="1121457.SAMN02745161_1249"/>
<evidence type="ECO:0000313" key="1">
    <source>
        <dbReference type="EMBL" id="SIN93142.1"/>
    </source>
</evidence>
<sequence length="329" mass="36753">MKECPVTVDVRYDATRTSELLANASSKGVNKLFKAFFGKKYADISRYEALQGAQTVKDQLDIAMGTARFINGELVPISTLNTLPPIIAQEQERAMDNLVRNIQVALHELAVTAEEGISDSEVDQDFISRWQREAQVIGNDRLQLIWGKLLAEEVKTTATVSYRTLDVVKNLTPNEAKVFQRIIPYVVYSDFFLCDLTENSFPGGITYEDLKLLSDCGLLNMTETVFASGGAFTDLFGDISYGLAGKELLIAEGCQNTIRYHGLFLTDVGKCLCNISDESGYFDDELKKIASECAPFVISRQRPSHLSIFKKENEQEKLLCEIERPLDSI</sequence>
<accession>A0A1N6FD15</accession>
<dbReference type="Pfam" id="PF10987">
    <property type="entry name" value="DUF2806"/>
    <property type="match status" value="1"/>
</dbReference>
<evidence type="ECO:0000313" key="2">
    <source>
        <dbReference type="Proteomes" id="UP000184694"/>
    </source>
</evidence>
<dbReference type="InterPro" id="IPR021254">
    <property type="entry name" value="DUF2806"/>
</dbReference>
<gene>
    <name evidence="1" type="ORF">SAMN02745161_1249</name>
</gene>
<protein>
    <recommendedName>
        <fullName evidence="3">DUF2806 domain-containing protein</fullName>
    </recommendedName>
</protein>
<dbReference type="RefSeq" id="WP_074216083.1">
    <property type="nucleotide sequence ID" value="NZ_FSRG01000004.1"/>
</dbReference>
<organism evidence="1 2">
    <name type="scientific">Halodesulfovibrio marinisediminis DSM 17456</name>
    <dbReference type="NCBI Taxonomy" id="1121457"/>
    <lineage>
        <taxon>Bacteria</taxon>
        <taxon>Pseudomonadati</taxon>
        <taxon>Thermodesulfobacteriota</taxon>
        <taxon>Desulfovibrionia</taxon>
        <taxon>Desulfovibrionales</taxon>
        <taxon>Desulfovibrionaceae</taxon>
        <taxon>Halodesulfovibrio</taxon>
    </lineage>
</organism>
<dbReference type="Proteomes" id="UP000184694">
    <property type="component" value="Unassembled WGS sequence"/>
</dbReference>
<dbReference type="OrthoDB" id="886161at2"/>
<dbReference type="AlphaFoldDB" id="A0A1N6FD15"/>